<dbReference type="AlphaFoldDB" id="A0AAP0G4N5"/>
<accession>A0AAP0G4N5</accession>
<feature type="transmembrane region" description="Helical" evidence="1">
    <location>
        <begin position="78"/>
        <end position="98"/>
    </location>
</feature>
<name>A0AAP0G4N5_9ASPA</name>
<evidence type="ECO:0000256" key="1">
    <source>
        <dbReference type="SAM" id="Phobius"/>
    </source>
</evidence>
<reference evidence="2 3" key="1">
    <citation type="journal article" date="2022" name="Nat. Plants">
        <title>Genomes of leafy and leafless Platanthera orchids illuminate the evolution of mycoheterotrophy.</title>
        <authorList>
            <person name="Li M.H."/>
            <person name="Liu K.W."/>
            <person name="Li Z."/>
            <person name="Lu H.C."/>
            <person name="Ye Q.L."/>
            <person name="Zhang D."/>
            <person name="Wang J.Y."/>
            <person name="Li Y.F."/>
            <person name="Zhong Z.M."/>
            <person name="Liu X."/>
            <person name="Yu X."/>
            <person name="Liu D.K."/>
            <person name="Tu X.D."/>
            <person name="Liu B."/>
            <person name="Hao Y."/>
            <person name="Liao X.Y."/>
            <person name="Jiang Y.T."/>
            <person name="Sun W.H."/>
            <person name="Chen J."/>
            <person name="Chen Y.Q."/>
            <person name="Ai Y."/>
            <person name="Zhai J.W."/>
            <person name="Wu S.S."/>
            <person name="Zhou Z."/>
            <person name="Hsiao Y.Y."/>
            <person name="Wu W.L."/>
            <person name="Chen Y.Y."/>
            <person name="Lin Y.F."/>
            <person name="Hsu J.L."/>
            <person name="Li C.Y."/>
            <person name="Wang Z.W."/>
            <person name="Zhao X."/>
            <person name="Zhong W.Y."/>
            <person name="Ma X.K."/>
            <person name="Ma L."/>
            <person name="Huang J."/>
            <person name="Chen G.Z."/>
            <person name="Huang M.Z."/>
            <person name="Huang L."/>
            <person name="Peng D.H."/>
            <person name="Luo Y.B."/>
            <person name="Zou S.Q."/>
            <person name="Chen S.P."/>
            <person name="Lan S."/>
            <person name="Tsai W.C."/>
            <person name="Van de Peer Y."/>
            <person name="Liu Z.J."/>
        </authorList>
    </citation>
    <scope>NUCLEOTIDE SEQUENCE [LARGE SCALE GENOMIC DNA]</scope>
    <source>
        <strain evidence="2">Lor287</strain>
    </source>
</reference>
<keyword evidence="3" id="KW-1185">Reference proteome</keyword>
<keyword evidence="1" id="KW-0472">Membrane</keyword>
<keyword evidence="1" id="KW-0812">Transmembrane</keyword>
<evidence type="ECO:0000313" key="3">
    <source>
        <dbReference type="Proteomes" id="UP001418222"/>
    </source>
</evidence>
<sequence>MWCKTSSSAQLLFLAVVWIASYQLGSYVVLFQPFLNAIKQLSLHDKHCNKIHFAAEGFCNNVISLVGLKLLMSQCSPFMEYCTLLYLFSTLLLVHRGLYLDFNNSYFSIL</sequence>
<dbReference type="Proteomes" id="UP001418222">
    <property type="component" value="Unassembled WGS sequence"/>
</dbReference>
<keyword evidence="1" id="KW-1133">Transmembrane helix</keyword>
<protein>
    <submittedName>
        <fullName evidence="2">Uncharacterized protein</fullName>
    </submittedName>
</protein>
<comment type="caution">
    <text evidence="2">The sequence shown here is derived from an EMBL/GenBank/DDBJ whole genome shotgun (WGS) entry which is preliminary data.</text>
</comment>
<proteinExistence type="predicted"/>
<feature type="transmembrane region" description="Helical" evidence="1">
    <location>
        <begin position="12"/>
        <end position="31"/>
    </location>
</feature>
<evidence type="ECO:0000313" key="2">
    <source>
        <dbReference type="EMBL" id="KAK8936747.1"/>
    </source>
</evidence>
<organism evidence="2 3">
    <name type="scientific">Platanthera zijinensis</name>
    <dbReference type="NCBI Taxonomy" id="2320716"/>
    <lineage>
        <taxon>Eukaryota</taxon>
        <taxon>Viridiplantae</taxon>
        <taxon>Streptophyta</taxon>
        <taxon>Embryophyta</taxon>
        <taxon>Tracheophyta</taxon>
        <taxon>Spermatophyta</taxon>
        <taxon>Magnoliopsida</taxon>
        <taxon>Liliopsida</taxon>
        <taxon>Asparagales</taxon>
        <taxon>Orchidaceae</taxon>
        <taxon>Orchidoideae</taxon>
        <taxon>Orchideae</taxon>
        <taxon>Orchidinae</taxon>
        <taxon>Platanthera</taxon>
    </lineage>
</organism>
<gene>
    <name evidence="2" type="ORF">KSP39_PZI012343</name>
</gene>
<dbReference type="EMBL" id="JBBWWQ010000010">
    <property type="protein sequence ID" value="KAK8936747.1"/>
    <property type="molecule type" value="Genomic_DNA"/>
</dbReference>